<comment type="caution">
    <text evidence="2">The sequence shown here is derived from an EMBL/GenBank/DDBJ whole genome shotgun (WGS) entry which is preliminary data.</text>
</comment>
<name>A0ABP8DUB3_9ACTN</name>
<protein>
    <recommendedName>
        <fullName evidence="4">Sulfotransferase family protein</fullName>
    </recommendedName>
</protein>
<dbReference type="Proteomes" id="UP001500620">
    <property type="component" value="Unassembled WGS sequence"/>
</dbReference>
<evidence type="ECO:0000313" key="3">
    <source>
        <dbReference type="Proteomes" id="UP001500620"/>
    </source>
</evidence>
<proteinExistence type="predicted"/>
<dbReference type="Gene3D" id="3.40.50.300">
    <property type="entry name" value="P-loop containing nucleotide triphosphate hydrolases"/>
    <property type="match status" value="1"/>
</dbReference>
<evidence type="ECO:0000313" key="2">
    <source>
        <dbReference type="EMBL" id="GAA4263442.1"/>
    </source>
</evidence>
<feature type="region of interest" description="Disordered" evidence="1">
    <location>
        <begin position="219"/>
        <end position="250"/>
    </location>
</feature>
<organism evidence="2 3">
    <name type="scientific">Dactylosporangium darangshiense</name>
    <dbReference type="NCBI Taxonomy" id="579108"/>
    <lineage>
        <taxon>Bacteria</taxon>
        <taxon>Bacillati</taxon>
        <taxon>Actinomycetota</taxon>
        <taxon>Actinomycetes</taxon>
        <taxon>Micromonosporales</taxon>
        <taxon>Micromonosporaceae</taxon>
        <taxon>Dactylosporangium</taxon>
    </lineage>
</organism>
<dbReference type="RefSeq" id="WP_345142776.1">
    <property type="nucleotide sequence ID" value="NZ_BAABAT010000069.1"/>
</dbReference>
<evidence type="ECO:0008006" key="4">
    <source>
        <dbReference type="Google" id="ProtNLM"/>
    </source>
</evidence>
<sequence>MKYSYAFIITYGRSGSTLLREILNSIPGACVRGENGNTLYHLYRSWCTVRDRKWQFEGEDLGPADPWHGIEIVDDAAYRSELTRSFIDAVLKPPSAATLIGFKEIRYGPEDMSRTNFFDYLNFLVDSFSNACLIFNTRDLNEVLASAWWSSLPQAEEILTESDRRIREAAACGAYPSFHIHYNDYAQNMDNLVPLFDFLGASFSELALRQVFCRRHAGGGRPQAELRGWELRQEGASGGPVTSGEWPGHL</sequence>
<dbReference type="SUPFAM" id="SSF52540">
    <property type="entry name" value="P-loop containing nucleoside triphosphate hydrolases"/>
    <property type="match status" value="1"/>
</dbReference>
<reference evidence="3" key="1">
    <citation type="journal article" date="2019" name="Int. J. Syst. Evol. Microbiol.">
        <title>The Global Catalogue of Microorganisms (GCM) 10K type strain sequencing project: providing services to taxonomists for standard genome sequencing and annotation.</title>
        <authorList>
            <consortium name="The Broad Institute Genomics Platform"/>
            <consortium name="The Broad Institute Genome Sequencing Center for Infectious Disease"/>
            <person name="Wu L."/>
            <person name="Ma J."/>
        </authorList>
    </citation>
    <scope>NUCLEOTIDE SEQUENCE [LARGE SCALE GENOMIC DNA]</scope>
    <source>
        <strain evidence="3">JCM 17441</strain>
    </source>
</reference>
<keyword evidence="3" id="KW-1185">Reference proteome</keyword>
<evidence type="ECO:0000256" key="1">
    <source>
        <dbReference type="SAM" id="MobiDB-lite"/>
    </source>
</evidence>
<dbReference type="EMBL" id="BAABAT010000069">
    <property type="protein sequence ID" value="GAA4263442.1"/>
    <property type="molecule type" value="Genomic_DNA"/>
</dbReference>
<gene>
    <name evidence="2" type="ORF">GCM10022255_108030</name>
</gene>
<dbReference type="InterPro" id="IPR027417">
    <property type="entry name" value="P-loop_NTPase"/>
</dbReference>
<dbReference type="Pfam" id="PF13469">
    <property type="entry name" value="Sulfotransfer_3"/>
    <property type="match status" value="1"/>
</dbReference>
<accession>A0ABP8DUB3</accession>